<organism evidence="2 3">
    <name type="scientific">Treponema bryantii</name>
    <dbReference type="NCBI Taxonomy" id="163"/>
    <lineage>
        <taxon>Bacteria</taxon>
        <taxon>Pseudomonadati</taxon>
        <taxon>Spirochaetota</taxon>
        <taxon>Spirochaetia</taxon>
        <taxon>Spirochaetales</taxon>
        <taxon>Treponemataceae</taxon>
        <taxon>Treponema</taxon>
    </lineage>
</organism>
<sequence length="322" mass="36413">MKMKKHLSLLILYSALCYAAAPVWKLNLEKQFPAEKYVRAIGEGATESAAKKSALAELSAYFSQTIIAESESYQKIRQAGASNGTSSDLREKVIVHSDTELFCVKYTAAWTDPKSKKVFVCAFIDRKEAWDLITQKMKGLEDKCNQLSKLANNEKEPFKKLLLLTKIRPFYSEYSGLYEKAVALFPKCGQQFEAFIRKMDGYMNELMLLKASTAIQVKVSGDKGNSIYSKIAELLMQKGFLISPDGHYQLTATVNWNEAKLNEVYSAYPNIKIVITGNGRTFASFNGECEKIAAYNQESMQRSAIFRLEELLEESFIKECFE</sequence>
<gene>
    <name evidence="2" type="ORF">SAMN04487775_107195</name>
</gene>
<dbReference type="Gene3D" id="3.10.28.20">
    <property type="entry name" value="Acetamidase/Formamidase-like domains"/>
    <property type="match status" value="1"/>
</dbReference>
<keyword evidence="3" id="KW-1185">Reference proteome</keyword>
<evidence type="ECO:0000256" key="1">
    <source>
        <dbReference type="SAM" id="SignalP"/>
    </source>
</evidence>
<feature type="signal peptide" evidence="1">
    <location>
        <begin position="1"/>
        <end position="19"/>
    </location>
</feature>
<evidence type="ECO:0000313" key="3">
    <source>
        <dbReference type="Proteomes" id="UP000182737"/>
    </source>
</evidence>
<proteinExistence type="predicted"/>
<dbReference type="OrthoDB" id="368566at2"/>
<dbReference type="RefSeq" id="WP_074932467.1">
    <property type="nucleotide sequence ID" value="NZ_FORI01000007.1"/>
</dbReference>
<dbReference type="EMBL" id="FORI01000007">
    <property type="protein sequence ID" value="SFI88242.1"/>
    <property type="molecule type" value="Genomic_DNA"/>
</dbReference>
<dbReference type="Proteomes" id="UP000182737">
    <property type="component" value="Unassembled WGS sequence"/>
</dbReference>
<reference evidence="3" key="1">
    <citation type="submission" date="2016-10" db="EMBL/GenBank/DDBJ databases">
        <authorList>
            <person name="Varghese N."/>
            <person name="Submissions S."/>
        </authorList>
    </citation>
    <scope>NUCLEOTIDE SEQUENCE [LARGE SCALE GENOMIC DNA]</scope>
    <source>
        <strain evidence="3">XBD1002</strain>
    </source>
</reference>
<dbReference type="AlphaFoldDB" id="A0A1I3LU31"/>
<name>A0A1I3LU31_9SPIR</name>
<accession>A0A1I3LU31</accession>
<keyword evidence="1" id="KW-0732">Signal</keyword>
<feature type="chain" id="PRO_5010202249" evidence="1">
    <location>
        <begin position="20"/>
        <end position="322"/>
    </location>
</feature>
<protein>
    <submittedName>
        <fullName evidence="2">LPP20 lipoprotein</fullName>
    </submittedName>
</protein>
<evidence type="ECO:0000313" key="2">
    <source>
        <dbReference type="EMBL" id="SFI88242.1"/>
    </source>
</evidence>
<keyword evidence="2" id="KW-0449">Lipoprotein</keyword>